<evidence type="ECO:0000313" key="9">
    <source>
        <dbReference type="Proteomes" id="UP000292136"/>
    </source>
</evidence>
<organism evidence="8 9">
    <name type="scientific">Azospira oryzae</name>
    <dbReference type="NCBI Taxonomy" id="146939"/>
    <lineage>
        <taxon>Bacteria</taxon>
        <taxon>Pseudomonadati</taxon>
        <taxon>Pseudomonadota</taxon>
        <taxon>Betaproteobacteria</taxon>
        <taxon>Rhodocyclales</taxon>
        <taxon>Rhodocyclaceae</taxon>
        <taxon>Azospira</taxon>
    </lineage>
</organism>
<evidence type="ECO:0000256" key="7">
    <source>
        <dbReference type="SAM" id="MobiDB-lite"/>
    </source>
</evidence>
<evidence type="ECO:0000256" key="2">
    <source>
        <dbReference type="ARBA" id="ARBA00022729"/>
    </source>
</evidence>
<evidence type="ECO:0000256" key="5">
    <source>
        <dbReference type="ARBA" id="ARBA00023237"/>
    </source>
</evidence>
<evidence type="ECO:0000256" key="1">
    <source>
        <dbReference type="ARBA" id="ARBA00004459"/>
    </source>
</evidence>
<keyword evidence="6" id="KW-0449">Lipoprotein</keyword>
<accession>A0ABY0ILP7</accession>
<name>A0ABY0ILP7_9RHOO</name>
<dbReference type="PROSITE" id="PS51257">
    <property type="entry name" value="PROKAR_LIPOPROTEIN"/>
    <property type="match status" value="1"/>
</dbReference>
<feature type="compositionally biased region" description="Low complexity" evidence="7">
    <location>
        <begin position="47"/>
        <end position="57"/>
    </location>
</feature>
<evidence type="ECO:0000313" key="8">
    <source>
        <dbReference type="EMBL" id="RZT76116.1"/>
    </source>
</evidence>
<proteinExistence type="predicted"/>
<keyword evidence="3" id="KW-0472">Membrane</keyword>
<reference evidence="8 9" key="1">
    <citation type="submission" date="2019-02" db="EMBL/GenBank/DDBJ databases">
        <title>Genomic Encyclopedia of Type Strains, Phase IV (KMG-IV): sequencing the most valuable type-strain genomes for metagenomic binning, comparative biology and taxonomic classification.</title>
        <authorList>
            <person name="Goeker M."/>
        </authorList>
    </citation>
    <scope>NUCLEOTIDE SEQUENCE [LARGE SCALE GENOMIC DNA]</scope>
    <source>
        <strain evidence="8 9">DSM 21223</strain>
    </source>
</reference>
<dbReference type="RefSeq" id="WP_014236286.1">
    <property type="nucleotide sequence ID" value="NZ_SHKM01000002.1"/>
</dbReference>
<evidence type="ECO:0000256" key="3">
    <source>
        <dbReference type="ARBA" id="ARBA00023136"/>
    </source>
</evidence>
<keyword evidence="5" id="KW-0998">Cell outer membrane</keyword>
<evidence type="ECO:0008006" key="10">
    <source>
        <dbReference type="Google" id="ProtNLM"/>
    </source>
</evidence>
<dbReference type="EMBL" id="SHKM01000002">
    <property type="protein sequence ID" value="RZT76116.1"/>
    <property type="molecule type" value="Genomic_DNA"/>
</dbReference>
<comment type="caution">
    <text evidence="8">The sequence shown here is derived from an EMBL/GenBank/DDBJ whole genome shotgun (WGS) entry which is preliminary data.</text>
</comment>
<sequence>MHPRYLIAGLLALTLTACGSRGSLVLPPPADGQARPAPNTGANPNMQSPSPSQIQPQ</sequence>
<keyword evidence="4" id="KW-0564">Palmitate</keyword>
<dbReference type="Proteomes" id="UP000292136">
    <property type="component" value="Unassembled WGS sequence"/>
</dbReference>
<gene>
    <name evidence="8" type="ORF">EV678_1988</name>
</gene>
<dbReference type="InterPro" id="IPR032831">
    <property type="entry name" value="LptM_cons"/>
</dbReference>
<keyword evidence="9" id="KW-1185">Reference proteome</keyword>
<feature type="region of interest" description="Disordered" evidence="7">
    <location>
        <begin position="21"/>
        <end position="57"/>
    </location>
</feature>
<keyword evidence="2" id="KW-0732">Signal</keyword>
<evidence type="ECO:0000256" key="4">
    <source>
        <dbReference type="ARBA" id="ARBA00023139"/>
    </source>
</evidence>
<evidence type="ECO:0000256" key="6">
    <source>
        <dbReference type="ARBA" id="ARBA00023288"/>
    </source>
</evidence>
<comment type="subcellular location">
    <subcellularLocation>
        <location evidence="1">Cell outer membrane</location>
        <topology evidence="1">Lipid-anchor</topology>
    </subcellularLocation>
</comment>
<protein>
    <recommendedName>
        <fullName evidence="10">Small periplasmic lipoprotein</fullName>
    </recommendedName>
</protein>
<dbReference type="NCBIfam" id="NF047847">
    <property type="entry name" value="SS_mature_LptM"/>
    <property type="match status" value="1"/>
</dbReference>